<feature type="transmembrane region" description="Helical" evidence="19">
    <location>
        <begin position="58"/>
        <end position="83"/>
    </location>
</feature>
<evidence type="ECO:0000256" key="10">
    <source>
        <dbReference type="ARBA" id="ARBA00022989"/>
    </source>
</evidence>
<feature type="transmembrane region" description="Helical" evidence="19">
    <location>
        <begin position="12"/>
        <end position="28"/>
    </location>
</feature>
<evidence type="ECO:0000256" key="11">
    <source>
        <dbReference type="ARBA" id="ARBA00023098"/>
    </source>
</evidence>
<evidence type="ECO:0000256" key="13">
    <source>
        <dbReference type="ARBA" id="ARBA00023209"/>
    </source>
</evidence>
<evidence type="ECO:0000256" key="12">
    <source>
        <dbReference type="ARBA" id="ARBA00023136"/>
    </source>
</evidence>
<evidence type="ECO:0000256" key="16">
    <source>
        <dbReference type="PIRSR" id="PIRSR600829-2"/>
    </source>
</evidence>
<evidence type="ECO:0000256" key="8">
    <source>
        <dbReference type="ARBA" id="ARBA00022777"/>
    </source>
</evidence>
<comment type="similarity">
    <text evidence="2">Belongs to the bacterial diacylglycerol kinase family.</text>
</comment>
<dbReference type="GO" id="GO:0046872">
    <property type="term" value="F:metal ion binding"/>
    <property type="evidence" value="ECO:0007669"/>
    <property type="project" value="UniProtKB-KW"/>
</dbReference>
<dbReference type="CDD" id="cd14265">
    <property type="entry name" value="UDPK_IM_like"/>
    <property type="match status" value="1"/>
</dbReference>
<keyword evidence="18" id="KW-0479">Metal-binding</keyword>
<dbReference type="InterPro" id="IPR000829">
    <property type="entry name" value="DAGK"/>
</dbReference>
<evidence type="ECO:0000256" key="6">
    <source>
        <dbReference type="ARBA" id="ARBA00022692"/>
    </source>
</evidence>
<keyword evidence="14" id="KW-1208">Phospholipid metabolism</keyword>
<feature type="binding site" evidence="16">
    <location>
        <position position="72"/>
    </location>
    <ligand>
        <name>substrate</name>
    </ligand>
</feature>
<dbReference type="GO" id="GO:0005524">
    <property type="term" value="F:ATP binding"/>
    <property type="evidence" value="ECO:0007669"/>
    <property type="project" value="UniProtKB-KW"/>
</dbReference>
<keyword evidence="6 19" id="KW-0812">Transmembrane</keyword>
<keyword evidence="5 20" id="KW-0808">Transferase</keyword>
<keyword evidence="4" id="KW-0444">Lipid biosynthesis</keyword>
<feature type="binding site" evidence="17">
    <location>
        <position position="79"/>
    </location>
    <ligand>
        <name>ATP</name>
        <dbReference type="ChEBI" id="CHEBI:30616"/>
    </ligand>
</feature>
<keyword evidence="12 19" id="KW-0472">Membrane</keyword>
<evidence type="ECO:0000256" key="15">
    <source>
        <dbReference type="PIRSR" id="PIRSR600829-1"/>
    </source>
</evidence>
<dbReference type="Proteomes" id="UP000320176">
    <property type="component" value="Unassembled WGS sequence"/>
</dbReference>
<evidence type="ECO:0000256" key="17">
    <source>
        <dbReference type="PIRSR" id="PIRSR600829-3"/>
    </source>
</evidence>
<keyword evidence="18" id="KW-0460">Magnesium</keyword>
<feature type="binding site" evidence="16">
    <location>
        <position position="12"/>
    </location>
    <ligand>
        <name>substrate</name>
    </ligand>
</feature>
<keyword evidence="9 17" id="KW-0067">ATP-binding</keyword>
<dbReference type="Gene3D" id="1.10.287.3610">
    <property type="match status" value="1"/>
</dbReference>
<evidence type="ECO:0000256" key="2">
    <source>
        <dbReference type="ARBA" id="ARBA00005967"/>
    </source>
</evidence>
<dbReference type="GO" id="GO:0008654">
    <property type="term" value="P:phospholipid biosynthetic process"/>
    <property type="evidence" value="ECO:0007669"/>
    <property type="project" value="UniProtKB-KW"/>
</dbReference>
<evidence type="ECO:0000256" key="9">
    <source>
        <dbReference type="ARBA" id="ARBA00022840"/>
    </source>
</evidence>
<keyword evidence="13" id="KW-0594">Phospholipid biosynthesis</keyword>
<dbReference type="OrthoDB" id="290917at2"/>
<dbReference type="Pfam" id="PF01219">
    <property type="entry name" value="DAGK_prokar"/>
    <property type="match status" value="1"/>
</dbReference>
<reference evidence="20 21" key="1">
    <citation type="submission" date="2019-02" db="EMBL/GenBank/DDBJ databases">
        <title>Deep-cultivation of Planctomycetes and their phenomic and genomic characterization uncovers novel biology.</title>
        <authorList>
            <person name="Wiegand S."/>
            <person name="Jogler M."/>
            <person name="Boedeker C."/>
            <person name="Pinto D."/>
            <person name="Vollmers J."/>
            <person name="Rivas-Marin E."/>
            <person name="Kohn T."/>
            <person name="Peeters S.H."/>
            <person name="Heuer A."/>
            <person name="Rast P."/>
            <person name="Oberbeckmann S."/>
            <person name="Bunk B."/>
            <person name="Jeske O."/>
            <person name="Meyerdierks A."/>
            <person name="Storesund J.E."/>
            <person name="Kallscheuer N."/>
            <person name="Luecker S."/>
            <person name="Lage O.M."/>
            <person name="Pohl T."/>
            <person name="Merkel B.J."/>
            <person name="Hornburger P."/>
            <person name="Mueller R.-W."/>
            <person name="Bruemmer F."/>
            <person name="Labrenz M."/>
            <person name="Spormann A.M."/>
            <person name="Op Den Camp H."/>
            <person name="Overmann J."/>
            <person name="Amann R."/>
            <person name="Jetten M.S.M."/>
            <person name="Mascher T."/>
            <person name="Medema M.H."/>
            <person name="Devos D.P."/>
            <person name="Kaster A.-K."/>
            <person name="Ovreas L."/>
            <person name="Rohde M."/>
            <person name="Galperin M.Y."/>
            <person name="Jogler C."/>
        </authorList>
    </citation>
    <scope>NUCLEOTIDE SEQUENCE [LARGE SCALE GENOMIC DNA]</scope>
    <source>
        <strain evidence="20 21">Pla52n</strain>
    </source>
</reference>
<dbReference type="EC" id="2.7.1.66" evidence="20"/>
<proteinExistence type="inferred from homology"/>
<dbReference type="PANTHER" id="PTHR34299">
    <property type="entry name" value="DIACYLGLYCEROL KINASE"/>
    <property type="match status" value="1"/>
</dbReference>
<dbReference type="AlphaFoldDB" id="A0A5C6B8D4"/>
<keyword evidence="7 17" id="KW-0547">Nucleotide-binding</keyword>
<feature type="transmembrane region" description="Helical" evidence="19">
    <location>
        <begin position="103"/>
        <end position="127"/>
    </location>
</feature>
<accession>A0A5C6B8D4</accession>
<comment type="cofactor">
    <cofactor evidence="18">
        <name>Mg(2+)</name>
        <dbReference type="ChEBI" id="CHEBI:18420"/>
    </cofactor>
    <text evidence="18">Mn(2+), Zn(2+), Cd(2+) and Co(2+) support activity to lesser extents.</text>
</comment>
<dbReference type="RefSeq" id="WP_146518302.1">
    <property type="nucleotide sequence ID" value="NZ_CP151726.1"/>
</dbReference>
<comment type="subcellular location">
    <subcellularLocation>
        <location evidence="1">Cell membrane</location>
        <topology evidence="1">Multi-pass membrane protein</topology>
    </subcellularLocation>
</comment>
<dbReference type="EMBL" id="SJPN01000001">
    <property type="protein sequence ID" value="TWU08220.1"/>
    <property type="molecule type" value="Genomic_DNA"/>
</dbReference>
<feature type="binding site" evidence="17">
    <location>
        <position position="12"/>
    </location>
    <ligand>
        <name>ATP</name>
        <dbReference type="ChEBI" id="CHEBI:30616"/>
    </ligand>
</feature>
<dbReference type="PANTHER" id="PTHR34299:SF1">
    <property type="entry name" value="DIACYLGLYCEROL KINASE"/>
    <property type="match status" value="1"/>
</dbReference>
<evidence type="ECO:0000313" key="21">
    <source>
        <dbReference type="Proteomes" id="UP000320176"/>
    </source>
</evidence>
<gene>
    <name evidence="20" type="primary">dgkA</name>
    <name evidence="20" type="ORF">Pla52n_08020</name>
</gene>
<name>A0A5C6B8D4_9BACT</name>
<keyword evidence="3" id="KW-1003">Cell membrane</keyword>
<feature type="transmembrane region" description="Helical" evidence="19">
    <location>
        <begin position="34"/>
        <end position="51"/>
    </location>
</feature>
<dbReference type="GO" id="GO:0005886">
    <property type="term" value="C:plasma membrane"/>
    <property type="evidence" value="ECO:0007669"/>
    <property type="project" value="UniProtKB-SubCell"/>
</dbReference>
<evidence type="ECO:0000256" key="3">
    <source>
        <dbReference type="ARBA" id="ARBA00022475"/>
    </source>
</evidence>
<dbReference type="GO" id="GO:0036433">
    <property type="term" value="F:di-trans, poly-cis-undecaprenol kinase activity"/>
    <property type="evidence" value="ECO:0007669"/>
    <property type="project" value="UniProtKB-EC"/>
</dbReference>
<dbReference type="InterPro" id="IPR036945">
    <property type="entry name" value="DAGK_sf"/>
</dbReference>
<sequence>MNDTPPRSAIKRWISKFAVAIAGTLWAFRTQNSFYVHLLITIAVVGLGLSLQLDRVSLCLLILSIAIVLAAELFNTAIELLIAALHPERDAKIGRALDTAAGAVLITAIGAAIVGMIILIPPLLALLD</sequence>
<evidence type="ECO:0000256" key="19">
    <source>
        <dbReference type="SAM" id="Phobius"/>
    </source>
</evidence>
<organism evidence="20 21">
    <name type="scientific">Stieleria varia</name>
    <dbReference type="NCBI Taxonomy" id="2528005"/>
    <lineage>
        <taxon>Bacteria</taxon>
        <taxon>Pseudomonadati</taxon>
        <taxon>Planctomycetota</taxon>
        <taxon>Planctomycetia</taxon>
        <taxon>Pirellulales</taxon>
        <taxon>Pirellulaceae</taxon>
        <taxon>Stieleria</taxon>
    </lineage>
</organism>
<evidence type="ECO:0000256" key="14">
    <source>
        <dbReference type="ARBA" id="ARBA00023264"/>
    </source>
</evidence>
<evidence type="ECO:0000256" key="18">
    <source>
        <dbReference type="PIRSR" id="PIRSR600829-4"/>
    </source>
</evidence>
<comment type="caution">
    <text evidence="20">The sequence shown here is derived from an EMBL/GenBank/DDBJ whole genome shotgun (WGS) entry which is preliminary data.</text>
</comment>
<dbReference type="InterPro" id="IPR033717">
    <property type="entry name" value="UDPK"/>
</dbReference>
<keyword evidence="8 20" id="KW-0418">Kinase</keyword>
<keyword evidence="21" id="KW-1185">Reference proteome</keyword>
<keyword evidence="10 19" id="KW-1133">Transmembrane helix</keyword>
<feature type="active site" description="Proton acceptor" evidence="15">
    <location>
        <position position="72"/>
    </location>
</feature>
<feature type="binding site" evidence="18">
    <location>
        <position position="79"/>
    </location>
    <ligand>
        <name>a divalent metal cation</name>
        <dbReference type="ChEBI" id="CHEBI:60240"/>
    </ligand>
</feature>
<protein>
    <submittedName>
        <fullName evidence="20">Undecaprenol kinase</fullName>
        <ecNumber evidence="20">2.7.1.66</ecNumber>
    </submittedName>
</protein>
<evidence type="ECO:0000256" key="4">
    <source>
        <dbReference type="ARBA" id="ARBA00022516"/>
    </source>
</evidence>
<keyword evidence="11" id="KW-0443">Lipid metabolism</keyword>
<evidence type="ECO:0000256" key="1">
    <source>
        <dbReference type="ARBA" id="ARBA00004651"/>
    </source>
</evidence>
<evidence type="ECO:0000256" key="7">
    <source>
        <dbReference type="ARBA" id="ARBA00022741"/>
    </source>
</evidence>
<evidence type="ECO:0000256" key="5">
    <source>
        <dbReference type="ARBA" id="ARBA00022679"/>
    </source>
</evidence>
<evidence type="ECO:0000313" key="20">
    <source>
        <dbReference type="EMBL" id="TWU08220.1"/>
    </source>
</evidence>